<reference evidence="1 2" key="1">
    <citation type="journal article" date="2018" name="Sci. Rep.">
        <title>Genomic signatures of local adaptation to the degree of environmental predictability in rotifers.</title>
        <authorList>
            <person name="Franch-Gras L."/>
            <person name="Hahn C."/>
            <person name="Garcia-Roger E.M."/>
            <person name="Carmona M.J."/>
            <person name="Serra M."/>
            <person name="Gomez A."/>
        </authorList>
    </citation>
    <scope>NUCLEOTIDE SEQUENCE [LARGE SCALE GENOMIC DNA]</scope>
    <source>
        <strain evidence="1">HYR1</strain>
    </source>
</reference>
<comment type="caution">
    <text evidence="1">The sequence shown here is derived from an EMBL/GenBank/DDBJ whole genome shotgun (WGS) entry which is preliminary data.</text>
</comment>
<organism evidence="1 2">
    <name type="scientific">Brachionus plicatilis</name>
    <name type="common">Marine rotifer</name>
    <name type="synonym">Brachionus muelleri</name>
    <dbReference type="NCBI Taxonomy" id="10195"/>
    <lineage>
        <taxon>Eukaryota</taxon>
        <taxon>Metazoa</taxon>
        <taxon>Spiralia</taxon>
        <taxon>Gnathifera</taxon>
        <taxon>Rotifera</taxon>
        <taxon>Eurotatoria</taxon>
        <taxon>Monogononta</taxon>
        <taxon>Pseudotrocha</taxon>
        <taxon>Ploima</taxon>
        <taxon>Brachionidae</taxon>
        <taxon>Brachionus</taxon>
    </lineage>
</organism>
<protein>
    <submittedName>
        <fullName evidence="1">Uncharacterized protein</fullName>
    </submittedName>
</protein>
<proteinExistence type="predicted"/>
<evidence type="ECO:0000313" key="2">
    <source>
        <dbReference type="Proteomes" id="UP000276133"/>
    </source>
</evidence>
<dbReference type="AlphaFoldDB" id="A0A3M7RL68"/>
<sequence>MKKIKEQESVFDLINYLPYLIDQKQFFKYNSKFYIEEILITRNPKIKLVFDFFSKSEGA</sequence>
<evidence type="ECO:0000313" key="1">
    <source>
        <dbReference type="EMBL" id="RNA24150.1"/>
    </source>
</evidence>
<name>A0A3M7RL68_BRAPC</name>
<dbReference type="Proteomes" id="UP000276133">
    <property type="component" value="Unassembled WGS sequence"/>
</dbReference>
<keyword evidence="2" id="KW-1185">Reference proteome</keyword>
<accession>A0A3M7RL68</accession>
<dbReference type="EMBL" id="REGN01003165">
    <property type="protein sequence ID" value="RNA24150.1"/>
    <property type="molecule type" value="Genomic_DNA"/>
</dbReference>
<gene>
    <name evidence="1" type="ORF">BpHYR1_028014</name>
</gene>